<evidence type="ECO:0000256" key="1">
    <source>
        <dbReference type="ARBA" id="ARBA00004651"/>
    </source>
</evidence>
<feature type="transmembrane region" description="Helical" evidence="5">
    <location>
        <begin position="325"/>
        <end position="342"/>
    </location>
</feature>
<evidence type="ECO:0000256" key="3">
    <source>
        <dbReference type="ARBA" id="ARBA00022989"/>
    </source>
</evidence>
<feature type="transmembrane region" description="Helical" evidence="5">
    <location>
        <begin position="413"/>
        <end position="435"/>
    </location>
</feature>
<comment type="subcellular location">
    <subcellularLocation>
        <location evidence="1">Cell membrane</location>
        <topology evidence="1">Multi-pass membrane protein</topology>
    </subcellularLocation>
</comment>
<feature type="transmembrane region" description="Helical" evidence="5">
    <location>
        <begin position="66"/>
        <end position="91"/>
    </location>
</feature>
<dbReference type="InterPro" id="IPR050327">
    <property type="entry name" value="Proton-linked_MCT"/>
</dbReference>
<keyword evidence="2 5" id="KW-0812">Transmembrane</keyword>
<feature type="transmembrane region" description="Helical" evidence="5">
    <location>
        <begin position="162"/>
        <end position="186"/>
    </location>
</feature>
<dbReference type="AlphaFoldDB" id="A0A6N7YYH0"/>
<evidence type="ECO:0000256" key="5">
    <source>
        <dbReference type="SAM" id="Phobius"/>
    </source>
</evidence>
<dbReference type="InterPro" id="IPR036259">
    <property type="entry name" value="MFS_trans_sf"/>
</dbReference>
<feature type="transmembrane region" description="Helical" evidence="5">
    <location>
        <begin position="131"/>
        <end position="150"/>
    </location>
</feature>
<dbReference type="EMBL" id="WMBA01000060">
    <property type="protein sequence ID" value="MTD58137.1"/>
    <property type="molecule type" value="Genomic_DNA"/>
</dbReference>
<feature type="transmembrane region" description="Helical" evidence="5">
    <location>
        <begin position="34"/>
        <end position="54"/>
    </location>
</feature>
<gene>
    <name evidence="7" type="ORF">GKO32_29770</name>
</gene>
<feature type="domain" description="Major facilitator superfamily (MFS) profile" evidence="6">
    <location>
        <begin position="36"/>
        <end position="437"/>
    </location>
</feature>
<dbReference type="Proteomes" id="UP000440096">
    <property type="component" value="Unassembled WGS sequence"/>
</dbReference>
<dbReference type="InterPro" id="IPR020846">
    <property type="entry name" value="MFS_dom"/>
</dbReference>
<comment type="caution">
    <text evidence="7">The sequence shown here is derived from an EMBL/GenBank/DDBJ whole genome shotgun (WGS) entry which is preliminary data.</text>
</comment>
<dbReference type="GO" id="GO:0022857">
    <property type="term" value="F:transmembrane transporter activity"/>
    <property type="evidence" value="ECO:0007669"/>
    <property type="project" value="InterPro"/>
</dbReference>
<reference evidence="7 8" key="1">
    <citation type="submission" date="2019-11" db="EMBL/GenBank/DDBJ databases">
        <title>Draft genome of Amycolatopsis RM579.</title>
        <authorList>
            <person name="Duangmal K."/>
            <person name="Mingma R."/>
        </authorList>
    </citation>
    <scope>NUCLEOTIDE SEQUENCE [LARGE SCALE GENOMIC DNA]</scope>
    <source>
        <strain evidence="7 8">RM579</strain>
    </source>
</reference>
<evidence type="ECO:0000256" key="2">
    <source>
        <dbReference type="ARBA" id="ARBA00022692"/>
    </source>
</evidence>
<protein>
    <submittedName>
        <fullName evidence="7">MFS transporter</fullName>
    </submittedName>
</protein>
<dbReference type="PANTHER" id="PTHR11360:SF284">
    <property type="entry name" value="EG:103B4.3 PROTEIN-RELATED"/>
    <property type="match status" value="1"/>
</dbReference>
<keyword evidence="4 5" id="KW-0472">Membrane</keyword>
<proteinExistence type="predicted"/>
<evidence type="ECO:0000259" key="6">
    <source>
        <dbReference type="PROSITE" id="PS50850"/>
    </source>
</evidence>
<evidence type="ECO:0000313" key="8">
    <source>
        <dbReference type="Proteomes" id="UP000440096"/>
    </source>
</evidence>
<dbReference type="InterPro" id="IPR011701">
    <property type="entry name" value="MFS"/>
</dbReference>
<dbReference type="SUPFAM" id="SSF103473">
    <property type="entry name" value="MFS general substrate transporter"/>
    <property type="match status" value="1"/>
</dbReference>
<dbReference type="OrthoDB" id="146345at2"/>
<dbReference type="PROSITE" id="PS50850">
    <property type="entry name" value="MFS"/>
    <property type="match status" value="1"/>
</dbReference>
<feature type="transmembrane region" description="Helical" evidence="5">
    <location>
        <begin position="192"/>
        <end position="212"/>
    </location>
</feature>
<keyword evidence="8" id="KW-1185">Reference proteome</keyword>
<dbReference type="Pfam" id="PF07690">
    <property type="entry name" value="MFS_1"/>
    <property type="match status" value="1"/>
</dbReference>
<feature type="transmembrane region" description="Helical" evidence="5">
    <location>
        <begin position="255"/>
        <end position="279"/>
    </location>
</feature>
<evidence type="ECO:0000256" key="4">
    <source>
        <dbReference type="ARBA" id="ARBA00023136"/>
    </source>
</evidence>
<sequence>MAGFFHILALRPLDQRREISQAGRVTTRTGMHRAWLVAFAAFVALVGAAGFRAAPSVLIDPLHEEFGWSTAMISSAVSINLLLYGLTAPFAAALMERLGMRRVAVGALLLVAAGSGLTVFMTASWQLLLCWGVLVGTGTGSMALAFVATVTGRWFVRHRGLVSGVLTAAGAAGQLVFLPVIAMLAMDRGWRSASLLVAGGALVVVPIVLILLRDHPSEVGTTAYGTTEPEEKPPPSRGSAARALTALRDAAKTRVFWLLAGGFAICGASTNGLVGTHFVPAAHEHGMPPTTAASLLALVGLFDVAGTIASGWFTDRVDPRRLLAGYYFLRGISLLLLPHLFAPTTEPPMWAFIIFYGLDWVATVPPTVALCRERFGMSGPIVFGWVFASHQIGASIAAYGAGLIHDRLGSYDLAWYLAGGLCGLATLFSIAIPSVGARREPGNMALTRRA</sequence>
<keyword evidence="3 5" id="KW-1133">Transmembrane helix</keyword>
<feature type="transmembrane region" description="Helical" evidence="5">
    <location>
        <begin position="103"/>
        <end position="125"/>
    </location>
</feature>
<name>A0A6N7YYH0_9PSEU</name>
<dbReference type="Gene3D" id="1.20.1250.20">
    <property type="entry name" value="MFS general substrate transporter like domains"/>
    <property type="match status" value="2"/>
</dbReference>
<feature type="transmembrane region" description="Helical" evidence="5">
    <location>
        <begin position="291"/>
        <end position="313"/>
    </location>
</feature>
<dbReference type="CDD" id="cd17355">
    <property type="entry name" value="MFS_YcxA_like"/>
    <property type="match status" value="1"/>
</dbReference>
<dbReference type="PANTHER" id="PTHR11360">
    <property type="entry name" value="MONOCARBOXYLATE TRANSPORTER"/>
    <property type="match status" value="1"/>
</dbReference>
<feature type="transmembrane region" description="Helical" evidence="5">
    <location>
        <begin position="348"/>
        <end position="370"/>
    </location>
</feature>
<organism evidence="7 8">
    <name type="scientific">Amycolatopsis pithecellobii</name>
    <dbReference type="NCBI Taxonomy" id="664692"/>
    <lineage>
        <taxon>Bacteria</taxon>
        <taxon>Bacillati</taxon>
        <taxon>Actinomycetota</taxon>
        <taxon>Actinomycetes</taxon>
        <taxon>Pseudonocardiales</taxon>
        <taxon>Pseudonocardiaceae</taxon>
        <taxon>Amycolatopsis</taxon>
    </lineage>
</organism>
<evidence type="ECO:0000313" key="7">
    <source>
        <dbReference type="EMBL" id="MTD58137.1"/>
    </source>
</evidence>
<dbReference type="GO" id="GO:0005886">
    <property type="term" value="C:plasma membrane"/>
    <property type="evidence" value="ECO:0007669"/>
    <property type="project" value="UniProtKB-SubCell"/>
</dbReference>
<accession>A0A6N7YYH0</accession>
<feature type="transmembrane region" description="Helical" evidence="5">
    <location>
        <begin position="382"/>
        <end position="401"/>
    </location>
</feature>